<dbReference type="Gene3D" id="3.30.470.20">
    <property type="entry name" value="ATP-grasp fold, B domain"/>
    <property type="match status" value="1"/>
</dbReference>
<dbReference type="GO" id="GO:0046872">
    <property type="term" value="F:metal ion binding"/>
    <property type="evidence" value="ECO:0007669"/>
    <property type="project" value="InterPro"/>
</dbReference>
<evidence type="ECO:0000259" key="1">
    <source>
        <dbReference type="Pfam" id="PF02655"/>
    </source>
</evidence>
<dbReference type="InterPro" id="IPR003806">
    <property type="entry name" value="ATP-grasp_PylC-type"/>
</dbReference>
<dbReference type="OrthoDB" id="40611at2"/>
<feature type="domain" description="ATP-grasp fold PylC-type" evidence="1">
    <location>
        <begin position="115"/>
        <end position="277"/>
    </location>
</feature>
<reference evidence="3" key="1">
    <citation type="submission" date="2016-10" db="EMBL/GenBank/DDBJ databases">
        <authorList>
            <person name="Varghese N."/>
            <person name="Submissions S."/>
        </authorList>
    </citation>
    <scope>NUCLEOTIDE SEQUENCE [LARGE SCALE GENOMIC DNA]</scope>
    <source>
        <strain evidence="3">SP</strain>
    </source>
</reference>
<dbReference type="GO" id="GO:0005524">
    <property type="term" value="F:ATP binding"/>
    <property type="evidence" value="ECO:0007669"/>
    <property type="project" value="InterPro"/>
</dbReference>
<protein>
    <submittedName>
        <fullName evidence="2">ATP-grasp domain-containing protein</fullName>
    </submittedName>
</protein>
<dbReference type="Pfam" id="PF02655">
    <property type="entry name" value="ATP-grasp_3"/>
    <property type="match status" value="1"/>
</dbReference>
<evidence type="ECO:0000313" key="3">
    <source>
        <dbReference type="Proteomes" id="UP000198935"/>
    </source>
</evidence>
<dbReference type="STRING" id="1503961.SAMN05421736_101875"/>
<dbReference type="AlphaFoldDB" id="A0A1H3IPN2"/>
<gene>
    <name evidence="2" type="ORF">SAMN05421736_101875</name>
</gene>
<name>A0A1H3IPN2_9BACI</name>
<dbReference type="SUPFAM" id="SSF56059">
    <property type="entry name" value="Glutathione synthetase ATP-binding domain-like"/>
    <property type="match status" value="1"/>
</dbReference>
<dbReference type="EMBL" id="FNPI01000001">
    <property type="protein sequence ID" value="SDY29068.1"/>
    <property type="molecule type" value="Genomic_DNA"/>
</dbReference>
<dbReference type="Proteomes" id="UP000198935">
    <property type="component" value="Unassembled WGS sequence"/>
</dbReference>
<evidence type="ECO:0000313" key="2">
    <source>
        <dbReference type="EMBL" id="SDY29068.1"/>
    </source>
</evidence>
<proteinExistence type="predicted"/>
<keyword evidence="3" id="KW-1185">Reference proteome</keyword>
<organism evidence="2 3">
    <name type="scientific">Evansella caseinilytica</name>
    <dbReference type="NCBI Taxonomy" id="1503961"/>
    <lineage>
        <taxon>Bacteria</taxon>
        <taxon>Bacillati</taxon>
        <taxon>Bacillota</taxon>
        <taxon>Bacilli</taxon>
        <taxon>Bacillales</taxon>
        <taxon>Bacillaceae</taxon>
        <taxon>Evansella</taxon>
    </lineage>
</organism>
<dbReference type="Gene3D" id="3.40.50.20">
    <property type="match status" value="1"/>
</dbReference>
<accession>A0A1H3IPN2</accession>
<sequence>MYIKHVLITGARAPAALELARIFSRRGHRVHMADSIPYPLSKASRHVEKYHRVRTPKQQTDGFIDDILHLVRREKIDVLIPTCEEIFYLSAYKQALEAACEVFVEPADRLLPLHNKFTFIETASAFGLPVPETRLCGDKVEWHAALAALKKGERWIGKPVYTRFSNDIVQLPKEAGRQVDVHPQKKWIVQAYIEGSLVCTYSIASHGQLLAHSVYYSKFRAGDGASVHFQAVDEPAVDDWVETFVRKYRFHGQIAFDFIKTPQGDIYPIECNPRLTSGVHLFRSQDLPSAFMGQRRQLLLRGQGKVALTPAMLLFGYKNIRMYGWKDFFDAFKKSEDAIFERRDWKPFFYQFLSLYYFWKTSRKNKTSILEATTHDISWDG</sequence>